<reference evidence="3 4" key="1">
    <citation type="submission" date="2018-08" db="EMBL/GenBank/DDBJ databases">
        <title>Streptomyces NEAU-D10 sp. nov., a novel Actinomycete isolated from soil.</title>
        <authorList>
            <person name="Jin L."/>
        </authorList>
    </citation>
    <scope>NUCLEOTIDE SEQUENCE [LARGE SCALE GENOMIC DNA]</scope>
    <source>
        <strain evidence="3 4">NEAU-D10</strain>
    </source>
</reference>
<comment type="caution">
    <text evidence="3">The sequence shown here is derived from an EMBL/GenBank/DDBJ whole genome shotgun (WGS) entry which is preliminary data.</text>
</comment>
<evidence type="ECO:0000259" key="2">
    <source>
        <dbReference type="Pfam" id="PF13592"/>
    </source>
</evidence>
<gene>
    <name evidence="3" type="ORF">DY245_42360</name>
</gene>
<name>A0A371PQ39_STRIH</name>
<organism evidence="3 4">
    <name type="scientific">Streptomyces inhibens</name>
    <dbReference type="NCBI Taxonomy" id="2293571"/>
    <lineage>
        <taxon>Bacteria</taxon>
        <taxon>Bacillati</taxon>
        <taxon>Actinomycetota</taxon>
        <taxon>Actinomycetes</taxon>
        <taxon>Kitasatosporales</taxon>
        <taxon>Streptomycetaceae</taxon>
        <taxon>Streptomyces</taxon>
    </lineage>
</organism>
<feature type="domain" description="Winged helix-turn helix" evidence="2">
    <location>
        <begin position="51"/>
        <end position="104"/>
    </location>
</feature>
<proteinExistence type="predicted"/>
<feature type="region of interest" description="Disordered" evidence="1">
    <location>
        <begin position="1"/>
        <end position="49"/>
    </location>
</feature>
<dbReference type="Pfam" id="PF13592">
    <property type="entry name" value="HTH_33"/>
    <property type="match status" value="1"/>
</dbReference>
<protein>
    <recommendedName>
        <fullName evidence="2">Winged helix-turn helix domain-containing protein</fullName>
    </recommendedName>
</protein>
<dbReference type="AlphaFoldDB" id="A0A371PQ39"/>
<sequence>MRSRCAVRSTVSRPGGDALADAPRPGRPASVTREDREALAAPLDESGRRGRTWTAAALCDWLAAERGGRASAAWLTELLHWDGFRWKRTRDTLRHKADPVLQQAARARLEDLRPYGWTRTRA</sequence>
<dbReference type="EMBL" id="QUAC01000480">
    <property type="protein sequence ID" value="REK84626.1"/>
    <property type="molecule type" value="Genomic_DNA"/>
</dbReference>
<evidence type="ECO:0000313" key="3">
    <source>
        <dbReference type="EMBL" id="REK84626.1"/>
    </source>
</evidence>
<evidence type="ECO:0000313" key="4">
    <source>
        <dbReference type="Proteomes" id="UP000262477"/>
    </source>
</evidence>
<keyword evidence="4" id="KW-1185">Reference proteome</keyword>
<dbReference type="Proteomes" id="UP000262477">
    <property type="component" value="Unassembled WGS sequence"/>
</dbReference>
<dbReference type="OrthoDB" id="4191160at2"/>
<evidence type="ECO:0000256" key="1">
    <source>
        <dbReference type="SAM" id="MobiDB-lite"/>
    </source>
</evidence>
<dbReference type="InterPro" id="IPR025959">
    <property type="entry name" value="Winged_HTH_dom"/>
</dbReference>
<accession>A0A371PQ39</accession>